<dbReference type="Pfam" id="PF03061">
    <property type="entry name" value="4HBT"/>
    <property type="match status" value="1"/>
</dbReference>
<dbReference type="InterPro" id="IPR006683">
    <property type="entry name" value="Thioestr_dom"/>
</dbReference>
<gene>
    <name evidence="2" type="ORF">PPNO1_LOCUS3632</name>
</gene>
<protein>
    <recommendedName>
        <fullName evidence="1">Thioesterase domain-containing protein</fullName>
    </recommendedName>
</protein>
<accession>A0A9P1MA18</accession>
<dbReference type="SUPFAM" id="SSF54637">
    <property type="entry name" value="Thioesterase/thiol ester dehydrase-isomerase"/>
    <property type="match status" value="1"/>
</dbReference>
<feature type="domain" description="Thioesterase" evidence="1">
    <location>
        <begin position="91"/>
        <end position="171"/>
    </location>
</feature>
<evidence type="ECO:0000259" key="1">
    <source>
        <dbReference type="Pfam" id="PF03061"/>
    </source>
</evidence>
<dbReference type="PANTHER" id="PTHR47260">
    <property type="entry name" value="UPF0644 PROTEIN PB2B4.06"/>
    <property type="match status" value="1"/>
</dbReference>
<reference evidence="2" key="1">
    <citation type="submission" date="2022-11" db="EMBL/GenBank/DDBJ databases">
        <authorList>
            <person name="Scott C."/>
            <person name="Bruce N."/>
        </authorList>
    </citation>
    <scope>NUCLEOTIDE SEQUENCE</scope>
</reference>
<name>A0A9P1MA18_9PEZI</name>
<comment type="caution">
    <text evidence="2">The sequence shown here is derived from an EMBL/GenBank/DDBJ whole genome shotgun (WGS) entry which is preliminary data.</text>
</comment>
<keyword evidence="3" id="KW-1185">Reference proteome</keyword>
<dbReference type="InterPro" id="IPR029069">
    <property type="entry name" value="HotDog_dom_sf"/>
</dbReference>
<dbReference type="EMBL" id="CALLCH030000009">
    <property type="protein sequence ID" value="CAI4213888.1"/>
    <property type="molecule type" value="Genomic_DNA"/>
</dbReference>
<dbReference type="InterPro" id="IPR052061">
    <property type="entry name" value="PTE-AB_protein"/>
</dbReference>
<evidence type="ECO:0000313" key="3">
    <source>
        <dbReference type="Proteomes" id="UP000838763"/>
    </source>
</evidence>
<proteinExistence type="predicted"/>
<dbReference type="Gene3D" id="3.10.129.10">
    <property type="entry name" value="Hotdog Thioesterase"/>
    <property type="match status" value="1"/>
</dbReference>
<dbReference type="PANTHER" id="PTHR47260:SF6">
    <property type="entry name" value="THIOESTERASE DOMAIN-CONTAINING PROTEIN"/>
    <property type="match status" value="1"/>
</dbReference>
<dbReference type="CDD" id="cd03443">
    <property type="entry name" value="PaaI_thioesterase"/>
    <property type="match status" value="1"/>
</dbReference>
<dbReference type="Proteomes" id="UP000838763">
    <property type="component" value="Unassembled WGS sequence"/>
</dbReference>
<dbReference type="AlphaFoldDB" id="A0A9P1MA18"/>
<evidence type="ECO:0000313" key="2">
    <source>
        <dbReference type="EMBL" id="CAI4213888.1"/>
    </source>
</evidence>
<sequence>MKPESRNDLEHFRADPWCASQLSAPNIVVATPDGRIAKPGDGDALFARTLNGPDTIAAYLTFYKEPHRKGTLIPQISSFLTLRPGLNGWPGVCHGGIVVTILDEVSGQLIEVNKRNGAIPYPMLMTAYLNTNFIKPVPVPSTILVRAKVTNLEGRKCYVETVVENQQGHVLASAEGLFVAVKGKL</sequence>
<dbReference type="OrthoDB" id="506431at2759"/>
<organism evidence="2 3">
    <name type="scientific">Parascedosporium putredinis</name>
    <dbReference type="NCBI Taxonomy" id="1442378"/>
    <lineage>
        <taxon>Eukaryota</taxon>
        <taxon>Fungi</taxon>
        <taxon>Dikarya</taxon>
        <taxon>Ascomycota</taxon>
        <taxon>Pezizomycotina</taxon>
        <taxon>Sordariomycetes</taxon>
        <taxon>Hypocreomycetidae</taxon>
        <taxon>Microascales</taxon>
        <taxon>Microascaceae</taxon>
        <taxon>Parascedosporium</taxon>
    </lineage>
</organism>